<dbReference type="Pfam" id="PF06468">
    <property type="entry name" value="Spond_N"/>
    <property type="match status" value="1"/>
</dbReference>
<keyword evidence="12" id="KW-1185">Reference proteome</keyword>
<feature type="compositionally biased region" description="Basic and acidic residues" evidence="7">
    <location>
        <begin position="519"/>
        <end position="534"/>
    </location>
</feature>
<comment type="subcellular location">
    <subcellularLocation>
        <location evidence="1">Secreted</location>
        <location evidence="1">Extracellular space</location>
        <location evidence="1">Extracellular matrix</location>
    </subcellularLocation>
</comment>
<dbReference type="Gene3D" id="2.20.100.10">
    <property type="entry name" value="Thrombospondin type-1 (TSP1) repeat"/>
    <property type="match status" value="1"/>
</dbReference>
<comment type="caution">
    <text evidence="11">The sequence shown here is derived from an EMBL/GenBank/DDBJ whole genome shotgun (WGS) entry which is preliminary data.</text>
</comment>
<dbReference type="SMART" id="SM00209">
    <property type="entry name" value="TSP1"/>
    <property type="match status" value="1"/>
</dbReference>
<dbReference type="PROSITE" id="PS50092">
    <property type="entry name" value="TSP1"/>
    <property type="match status" value="1"/>
</dbReference>
<dbReference type="GO" id="GO:0007155">
    <property type="term" value="P:cell adhesion"/>
    <property type="evidence" value="ECO:0007669"/>
    <property type="project" value="UniProtKB-KW"/>
</dbReference>
<dbReference type="PROSITE" id="PS51019">
    <property type="entry name" value="REELIN"/>
    <property type="match status" value="1"/>
</dbReference>
<accession>A0AAV8V775</accession>
<dbReference type="NCBIfam" id="NF038123">
    <property type="entry name" value="NF038123_dom"/>
    <property type="match status" value="1"/>
</dbReference>
<dbReference type="Pfam" id="PF00090">
    <property type="entry name" value="TSP_1"/>
    <property type="match status" value="1"/>
</dbReference>
<name>A0AAV8V775_9CUCU</name>
<dbReference type="InterPro" id="IPR038678">
    <property type="entry name" value="Spondin_N_sf"/>
</dbReference>
<keyword evidence="5" id="KW-0130">Cell adhesion</keyword>
<sequence length="553" mass="62809">MMPKRFLLCLSILFSSIPKCISVCNKLPDGVVNPRNRNDIGKYILEIPGNPQNYTPNQKYNITLKISPRVPPKTFRHFMITLEPDEGNEEHLVGQLDIETYTLARISQDCRDTVVESSLVPKTEIKVYWTAPPKGSGCIAIKATVVESKENWFSEDGQLTKKLCEETLQNENSQPEPLQKCCACDEAKYEMAFEGKWTRNTHPRHFPVDQWSTKFSDIIGASHQFNHAFWNYERMATEGLKELAEAGSTRTLESELKNNSEHIRTIIKARGLQYPYITKSTYAVFRVDNKNHLVSLVSKITPSPDWIVGVANLELCNEDCTWEEYRTLNLYPWDAGTNDGLKYDTSVPTDIHQPIRRITPNNPNDPNSPFYSENGEDMKPIAKLHLTRQRIYPKACEPDVMHGEECATKDWSEWSPCSATCGQSTKYRQRTFVDPDNAEKCHTVQLTESEGCFNRDCSTSDEMMGNNENQEMDSEKENDSDNLVPDSVTCGDEDCKEPQKMCPKNTSEEVRGADGTTPQERRPVGAKETGIRIDIRTTGVEERFSGLQGEPAY</sequence>
<feature type="chain" id="PRO_5043866173" description="Spondin-1" evidence="8">
    <location>
        <begin position="23"/>
        <end position="553"/>
    </location>
</feature>
<dbReference type="InterPro" id="IPR009465">
    <property type="entry name" value="Spondin_N"/>
</dbReference>
<keyword evidence="8" id="KW-0732">Signal</keyword>
<dbReference type="AlphaFoldDB" id="A0AAV8V775"/>
<dbReference type="PANTHER" id="PTHR11311">
    <property type="entry name" value="SPONDIN"/>
    <property type="match status" value="1"/>
</dbReference>
<gene>
    <name evidence="11" type="ORF">NQ315_014437</name>
</gene>
<dbReference type="Gene3D" id="2.60.40.2130">
    <property type="entry name" value="F-spondin domain"/>
    <property type="match status" value="1"/>
</dbReference>
<dbReference type="InterPro" id="IPR051418">
    <property type="entry name" value="Spondin/Thrombospondin_T1"/>
</dbReference>
<evidence type="ECO:0000256" key="2">
    <source>
        <dbReference type="ARBA" id="ARBA00019594"/>
    </source>
</evidence>
<evidence type="ECO:0000256" key="3">
    <source>
        <dbReference type="ARBA" id="ARBA00022530"/>
    </source>
</evidence>
<feature type="compositionally biased region" description="Polar residues" evidence="7">
    <location>
        <begin position="459"/>
        <end position="469"/>
    </location>
</feature>
<keyword evidence="3" id="KW-0964">Secreted</keyword>
<keyword evidence="4" id="KW-0677">Repeat</keyword>
<dbReference type="PROSITE" id="PS51020">
    <property type="entry name" value="SPONDIN"/>
    <property type="match status" value="1"/>
</dbReference>
<proteinExistence type="predicted"/>
<dbReference type="SUPFAM" id="SSF82895">
    <property type="entry name" value="TSP-1 type 1 repeat"/>
    <property type="match status" value="1"/>
</dbReference>
<evidence type="ECO:0000256" key="7">
    <source>
        <dbReference type="SAM" id="MobiDB-lite"/>
    </source>
</evidence>
<evidence type="ECO:0000256" key="4">
    <source>
        <dbReference type="ARBA" id="ARBA00022737"/>
    </source>
</evidence>
<feature type="region of interest" description="Disordered" evidence="7">
    <location>
        <begin position="459"/>
        <end position="534"/>
    </location>
</feature>
<evidence type="ECO:0000256" key="5">
    <source>
        <dbReference type="ARBA" id="ARBA00022889"/>
    </source>
</evidence>
<feature type="signal peptide" evidence="8">
    <location>
        <begin position="1"/>
        <end position="22"/>
    </location>
</feature>
<evidence type="ECO:0000259" key="9">
    <source>
        <dbReference type="PROSITE" id="PS51019"/>
    </source>
</evidence>
<feature type="domain" description="Reelin" evidence="9">
    <location>
        <begin position="9"/>
        <end position="176"/>
    </location>
</feature>
<protein>
    <recommendedName>
        <fullName evidence="2">Spondin-1</fullName>
    </recommendedName>
    <alternativeName>
        <fullName evidence="6">F-spondin</fullName>
    </alternativeName>
</protein>
<evidence type="ECO:0000313" key="12">
    <source>
        <dbReference type="Proteomes" id="UP001159042"/>
    </source>
</evidence>
<dbReference type="InterPro" id="IPR002861">
    <property type="entry name" value="Reeler_dom"/>
</dbReference>
<dbReference type="PANTHER" id="PTHR11311:SF16">
    <property type="entry name" value="SPONDIN-1"/>
    <property type="match status" value="1"/>
</dbReference>
<keyword evidence="3" id="KW-0272">Extracellular matrix</keyword>
<evidence type="ECO:0000259" key="10">
    <source>
        <dbReference type="PROSITE" id="PS51020"/>
    </source>
</evidence>
<dbReference type="InterPro" id="IPR042307">
    <property type="entry name" value="Reeler_sf"/>
</dbReference>
<evidence type="ECO:0000256" key="6">
    <source>
        <dbReference type="ARBA" id="ARBA00030964"/>
    </source>
</evidence>
<dbReference type="InterPro" id="IPR000884">
    <property type="entry name" value="TSP1_rpt"/>
</dbReference>
<evidence type="ECO:0000256" key="1">
    <source>
        <dbReference type="ARBA" id="ARBA00004498"/>
    </source>
</evidence>
<evidence type="ECO:0000256" key="8">
    <source>
        <dbReference type="SAM" id="SignalP"/>
    </source>
</evidence>
<dbReference type="FunFam" id="2.60.40.2130:FF:000002">
    <property type="entry name" value="Putative Spondin-1"/>
    <property type="match status" value="1"/>
</dbReference>
<reference evidence="11 12" key="1">
    <citation type="journal article" date="2023" name="Insect Mol. Biol.">
        <title>Genome sequencing provides insights into the evolution of gene families encoding plant cell wall-degrading enzymes in longhorned beetles.</title>
        <authorList>
            <person name="Shin N.R."/>
            <person name="Okamura Y."/>
            <person name="Kirsch R."/>
            <person name="Pauchet Y."/>
        </authorList>
    </citation>
    <scope>NUCLEOTIDE SEQUENCE [LARGE SCALE GENOMIC DNA]</scope>
    <source>
        <strain evidence="11">EAD_L_NR</strain>
    </source>
</reference>
<dbReference type="Gene3D" id="2.60.40.4060">
    <property type="entry name" value="Reeler domain"/>
    <property type="match status" value="1"/>
</dbReference>
<dbReference type="Pfam" id="PF02014">
    <property type="entry name" value="Reeler"/>
    <property type="match status" value="1"/>
</dbReference>
<dbReference type="CDD" id="cd08544">
    <property type="entry name" value="Reeler"/>
    <property type="match status" value="1"/>
</dbReference>
<evidence type="ECO:0000313" key="11">
    <source>
        <dbReference type="EMBL" id="KAJ8910011.1"/>
    </source>
</evidence>
<organism evidence="11 12">
    <name type="scientific">Exocentrus adspersus</name>
    <dbReference type="NCBI Taxonomy" id="1586481"/>
    <lineage>
        <taxon>Eukaryota</taxon>
        <taxon>Metazoa</taxon>
        <taxon>Ecdysozoa</taxon>
        <taxon>Arthropoda</taxon>
        <taxon>Hexapoda</taxon>
        <taxon>Insecta</taxon>
        <taxon>Pterygota</taxon>
        <taxon>Neoptera</taxon>
        <taxon>Endopterygota</taxon>
        <taxon>Coleoptera</taxon>
        <taxon>Polyphaga</taxon>
        <taxon>Cucujiformia</taxon>
        <taxon>Chrysomeloidea</taxon>
        <taxon>Cerambycidae</taxon>
        <taxon>Lamiinae</taxon>
        <taxon>Acanthocinini</taxon>
        <taxon>Exocentrus</taxon>
    </lineage>
</organism>
<dbReference type="EMBL" id="JANEYG010000372">
    <property type="protein sequence ID" value="KAJ8910011.1"/>
    <property type="molecule type" value="Genomic_DNA"/>
</dbReference>
<feature type="domain" description="Spondin" evidence="10">
    <location>
        <begin position="177"/>
        <end position="366"/>
    </location>
</feature>
<dbReference type="Proteomes" id="UP001159042">
    <property type="component" value="Unassembled WGS sequence"/>
</dbReference>
<dbReference type="InterPro" id="IPR036383">
    <property type="entry name" value="TSP1_rpt_sf"/>
</dbReference>